<protein>
    <submittedName>
        <fullName evidence="1">Uncharacterized protein</fullName>
    </submittedName>
</protein>
<evidence type="ECO:0000313" key="1">
    <source>
        <dbReference type="EMBL" id="BCL59082.1"/>
    </source>
</evidence>
<dbReference type="EMBL" id="AP024085">
    <property type="protein sequence ID" value="BCL59082.1"/>
    <property type="molecule type" value="Genomic_DNA"/>
</dbReference>
<gene>
    <name evidence="1" type="ORF">Fi14EGH31_27940</name>
</gene>
<dbReference type="Proteomes" id="UP000593842">
    <property type="component" value="Chromosome"/>
</dbReference>
<name>A0A7I8E2B2_9FIRM</name>
<accession>A0A7I8E2B2</accession>
<sequence>MAQTQGFMTALYERLSRDDELNGESQSEKASGAVCKGTWLYKSDSFYG</sequence>
<evidence type="ECO:0000313" key="2">
    <source>
        <dbReference type="Proteomes" id="UP000593842"/>
    </source>
</evidence>
<dbReference type="KEGG" id="fit:Fi14EGH31_27940"/>
<reference evidence="2" key="1">
    <citation type="submission" date="2020-09" db="EMBL/GenBank/DDBJ databases">
        <title>Complete genome sequencing of Faecalibacillus intestinalis strain 14EGH31.</title>
        <authorList>
            <person name="Sakamoto M."/>
            <person name="Murakami T."/>
            <person name="Mori H."/>
        </authorList>
    </citation>
    <scope>NUCLEOTIDE SEQUENCE [LARGE SCALE GENOMIC DNA]</scope>
    <source>
        <strain evidence="2">14EGH31</strain>
    </source>
</reference>
<dbReference type="AlphaFoldDB" id="A0A7I8E2B2"/>
<organism evidence="1 2">
    <name type="scientific">Faecalibacillus intestinalis</name>
    <dbReference type="NCBI Taxonomy" id="1982626"/>
    <lineage>
        <taxon>Bacteria</taxon>
        <taxon>Bacillati</taxon>
        <taxon>Bacillota</taxon>
        <taxon>Erysipelotrichia</taxon>
        <taxon>Erysipelotrichales</taxon>
        <taxon>Coprobacillaceae</taxon>
        <taxon>Faecalibacillus</taxon>
    </lineage>
</organism>
<proteinExistence type="predicted"/>